<evidence type="ECO:0000313" key="2">
    <source>
        <dbReference type="EMBL" id="ETJ43168.1"/>
    </source>
</evidence>
<organism evidence="2">
    <name type="scientific">human gut metagenome</name>
    <dbReference type="NCBI Taxonomy" id="408170"/>
    <lineage>
        <taxon>unclassified sequences</taxon>
        <taxon>metagenomes</taxon>
        <taxon>organismal metagenomes</taxon>
    </lineage>
</organism>
<name>W1YKU2_9ZZZZ</name>
<gene>
    <name evidence="2" type="ORF">Q604_UNBC02838G0001</name>
</gene>
<protein>
    <submittedName>
        <fullName evidence="2">tRNA modification GTPase MnmE</fullName>
    </submittedName>
</protein>
<reference evidence="2" key="1">
    <citation type="submission" date="2013-12" db="EMBL/GenBank/DDBJ databases">
        <title>A Varibaculum cambriense genome reconstructed from a premature infant gut community with otherwise low bacterial novelty that shifts toward anaerobic metabolism during the third week of life.</title>
        <authorList>
            <person name="Brown C.T."/>
            <person name="Sharon I."/>
            <person name="Thomas B.C."/>
            <person name="Castelle C.J."/>
            <person name="Morowitz M.J."/>
            <person name="Banfield J.F."/>
        </authorList>
    </citation>
    <scope>NUCLEOTIDE SEQUENCE</scope>
</reference>
<dbReference type="InterPro" id="IPR027368">
    <property type="entry name" value="MnmE_dom2"/>
</dbReference>
<feature type="non-terminal residue" evidence="2">
    <location>
        <position position="1"/>
    </location>
</feature>
<dbReference type="SUPFAM" id="SSF116878">
    <property type="entry name" value="TrmE connector domain"/>
    <property type="match status" value="1"/>
</dbReference>
<evidence type="ECO:0000259" key="1">
    <source>
        <dbReference type="Pfam" id="PF12631"/>
    </source>
</evidence>
<proteinExistence type="predicted"/>
<dbReference type="InterPro" id="IPR025867">
    <property type="entry name" value="MnmE_helical"/>
</dbReference>
<comment type="caution">
    <text evidence="2">The sequence shown here is derived from an EMBL/GenBank/DDBJ whole genome shotgun (WGS) entry which is preliminary data.</text>
</comment>
<feature type="domain" description="MnmE helical" evidence="1">
    <location>
        <begin position="2"/>
        <end position="36"/>
    </location>
</feature>
<dbReference type="Pfam" id="PF12631">
    <property type="entry name" value="MnmE_helical"/>
    <property type="match status" value="1"/>
</dbReference>
<sequence length="39" mass="4421">VDFVATDLRSAWELLGDITGDTIRESMIDELFSRFCLGK</sequence>
<accession>W1YKU2</accession>
<dbReference type="AlphaFoldDB" id="W1YKU2"/>
<dbReference type="Gene3D" id="1.20.120.430">
    <property type="entry name" value="tRNA modification GTPase MnmE domain 2"/>
    <property type="match status" value="1"/>
</dbReference>
<dbReference type="EMBL" id="AZMM01002838">
    <property type="protein sequence ID" value="ETJ43168.1"/>
    <property type="molecule type" value="Genomic_DNA"/>
</dbReference>